<evidence type="ECO:0000256" key="1">
    <source>
        <dbReference type="SAM" id="Phobius"/>
    </source>
</evidence>
<name>A0A0A3YRZ1_9GAMM</name>
<reference evidence="2 3" key="1">
    <citation type="submission" date="2014-10" db="EMBL/GenBank/DDBJ databases">
        <title>Genome sequence of Erwinia typographi M043b.</title>
        <authorList>
            <person name="Chan K.-G."/>
            <person name="Tan W.-S."/>
        </authorList>
    </citation>
    <scope>NUCLEOTIDE SEQUENCE [LARGE SCALE GENOMIC DNA]</scope>
    <source>
        <strain evidence="2 3">M043b</strain>
    </source>
</reference>
<keyword evidence="1" id="KW-0472">Membrane</keyword>
<comment type="caution">
    <text evidence="2">The sequence shown here is derived from an EMBL/GenBank/DDBJ whole genome shotgun (WGS) entry which is preliminary data.</text>
</comment>
<organism evidence="2 3">
    <name type="scientific">Erwinia typographi</name>
    <dbReference type="NCBI Taxonomy" id="371042"/>
    <lineage>
        <taxon>Bacteria</taxon>
        <taxon>Pseudomonadati</taxon>
        <taxon>Pseudomonadota</taxon>
        <taxon>Gammaproteobacteria</taxon>
        <taxon>Enterobacterales</taxon>
        <taxon>Erwiniaceae</taxon>
        <taxon>Erwinia</taxon>
    </lineage>
</organism>
<keyword evidence="1" id="KW-1133">Transmembrane helix</keyword>
<dbReference type="AlphaFoldDB" id="A0A0A3YRZ1"/>
<proteinExistence type="predicted"/>
<evidence type="ECO:0000313" key="3">
    <source>
        <dbReference type="Proteomes" id="UP000030351"/>
    </source>
</evidence>
<protein>
    <submittedName>
        <fullName evidence="2">Uncharacterized protein</fullName>
    </submittedName>
</protein>
<dbReference type="EMBL" id="JRUQ01000055">
    <property type="protein sequence ID" value="KGT89405.1"/>
    <property type="molecule type" value="Genomic_DNA"/>
</dbReference>
<sequence length="93" mass="10991">MFFPWIIKFILMMVLTYYIYSSIRMMIMILISRIGAFNVKPIAFLLLLTEVKPGIYGRSLWRVFAVRINMSSQHPGRFIATDTCFIMMSFFMT</sequence>
<gene>
    <name evidence="2" type="ORF">NG99_18900</name>
</gene>
<evidence type="ECO:0000313" key="2">
    <source>
        <dbReference type="EMBL" id="KGT89405.1"/>
    </source>
</evidence>
<keyword evidence="3" id="KW-1185">Reference proteome</keyword>
<accession>A0A0A3YRZ1</accession>
<dbReference type="Proteomes" id="UP000030351">
    <property type="component" value="Unassembled WGS sequence"/>
</dbReference>
<keyword evidence="1" id="KW-0812">Transmembrane</keyword>
<feature type="transmembrane region" description="Helical" evidence="1">
    <location>
        <begin position="6"/>
        <end position="23"/>
    </location>
</feature>